<dbReference type="OrthoDB" id="258495at2759"/>
<feature type="domain" description="B30.2/SPRY" evidence="2">
    <location>
        <begin position="100"/>
        <end position="298"/>
    </location>
</feature>
<sequence length="345" mass="38475">MYVSRVSRVSREEGRGILKSGKLATITTESPENTTDTAPLIFSNYPRPRLSRVFEPLISEYSSFWFGGGHNSISIAAEQFTRDNPPQELIPPVDHIIHIQSLGGAKAWTWEPEDTLISQQIISITNEGKNVTFNKRSDAMIQTNYPFFIPRTESDIIYEEPFEQPKTKDERHGQMLHYFEITVLSNPHPNNTTIAIGLATKPYPSFRLPGWNMHSVGYHSTNGKKFEDSTGGNDYGPKWGEPDDTIGCGYNPDAGYVFYTKNGQFLGNAYTGKSHIWFPTIGATGQCTIQTNFGDDTENDFSAIGYGPGGPLLIRRTESGTSTGRRSRISRSSSMKSIHSINNNE</sequence>
<dbReference type="Proteomes" id="UP000789706">
    <property type="component" value="Unassembled WGS sequence"/>
</dbReference>
<protein>
    <submittedName>
        <fullName evidence="3">314_t:CDS:1</fullName>
    </submittedName>
</protein>
<dbReference type="SMART" id="SM00449">
    <property type="entry name" value="SPRY"/>
    <property type="match status" value="1"/>
</dbReference>
<dbReference type="PROSITE" id="PS50188">
    <property type="entry name" value="B302_SPRY"/>
    <property type="match status" value="1"/>
</dbReference>
<proteinExistence type="predicted"/>
<gene>
    <name evidence="3" type="ORF">DEBURN_LOCUS4129</name>
</gene>
<reference evidence="3" key="1">
    <citation type="submission" date="2021-06" db="EMBL/GenBank/DDBJ databases">
        <authorList>
            <person name="Kallberg Y."/>
            <person name="Tangrot J."/>
            <person name="Rosling A."/>
        </authorList>
    </citation>
    <scope>NUCLEOTIDE SEQUENCE</scope>
    <source>
        <strain evidence="3">AZ414A</strain>
    </source>
</reference>
<evidence type="ECO:0000313" key="4">
    <source>
        <dbReference type="Proteomes" id="UP000789706"/>
    </source>
</evidence>
<dbReference type="EMBL" id="CAJVPK010000293">
    <property type="protein sequence ID" value="CAG8490162.1"/>
    <property type="molecule type" value="Genomic_DNA"/>
</dbReference>
<dbReference type="InterPro" id="IPR001870">
    <property type="entry name" value="B30.2/SPRY"/>
</dbReference>
<dbReference type="PANTHER" id="PTHR12864">
    <property type="entry name" value="RAN BINDING PROTEIN 9-RELATED"/>
    <property type="match status" value="1"/>
</dbReference>
<feature type="compositionally biased region" description="Low complexity" evidence="1">
    <location>
        <begin position="319"/>
        <end position="345"/>
    </location>
</feature>
<keyword evidence="4" id="KW-1185">Reference proteome</keyword>
<organism evidence="3 4">
    <name type="scientific">Diversispora eburnea</name>
    <dbReference type="NCBI Taxonomy" id="1213867"/>
    <lineage>
        <taxon>Eukaryota</taxon>
        <taxon>Fungi</taxon>
        <taxon>Fungi incertae sedis</taxon>
        <taxon>Mucoromycota</taxon>
        <taxon>Glomeromycotina</taxon>
        <taxon>Glomeromycetes</taxon>
        <taxon>Diversisporales</taxon>
        <taxon>Diversisporaceae</taxon>
        <taxon>Diversispora</taxon>
    </lineage>
</organism>
<dbReference type="InterPro" id="IPR013320">
    <property type="entry name" value="ConA-like_dom_sf"/>
</dbReference>
<dbReference type="SUPFAM" id="SSF49899">
    <property type="entry name" value="Concanavalin A-like lectins/glucanases"/>
    <property type="match status" value="1"/>
</dbReference>
<dbReference type="InterPro" id="IPR003877">
    <property type="entry name" value="SPRY_dom"/>
</dbReference>
<evidence type="ECO:0000256" key="1">
    <source>
        <dbReference type="SAM" id="MobiDB-lite"/>
    </source>
</evidence>
<evidence type="ECO:0000259" key="2">
    <source>
        <dbReference type="PROSITE" id="PS50188"/>
    </source>
</evidence>
<feature type="region of interest" description="Disordered" evidence="1">
    <location>
        <begin position="315"/>
        <end position="345"/>
    </location>
</feature>
<dbReference type="InterPro" id="IPR050618">
    <property type="entry name" value="Ubq-SigPath_Reg"/>
</dbReference>
<dbReference type="InterPro" id="IPR043136">
    <property type="entry name" value="B30.2/SPRY_sf"/>
</dbReference>
<comment type="caution">
    <text evidence="3">The sequence shown here is derived from an EMBL/GenBank/DDBJ whole genome shotgun (WGS) entry which is preliminary data.</text>
</comment>
<dbReference type="AlphaFoldDB" id="A0A9N8WKB6"/>
<dbReference type="Pfam" id="PF00622">
    <property type="entry name" value="SPRY"/>
    <property type="match status" value="1"/>
</dbReference>
<evidence type="ECO:0000313" key="3">
    <source>
        <dbReference type="EMBL" id="CAG8490162.1"/>
    </source>
</evidence>
<name>A0A9N8WKB6_9GLOM</name>
<accession>A0A9N8WKB6</accession>
<dbReference type="Gene3D" id="2.60.120.920">
    <property type="match status" value="1"/>
</dbReference>